<sequence length="371" mass="39211">MTVMTSTGRSLAPDLARGFMLLAIALAHAPVFVSGAGPGVLDGVAAFLDHLLAHNQARPMFVFLFGYALGQLACRHQAKGGDWISLRKLLRRRGRWLIVIGFVHGVLLVPLDIVAVYGFTLLVLAPLVRARDSVLCWTAALALAPAALVVSGPIILAYAGAVPITPAGSMPADLGSHLLSGLQLWPFKTVLGTIDVVPGMLLGIWAARRRILDEPERHQTLLRRVTVIGLGVALIGRLAGALLMAGVWTPPAPSAAVLAHTLTGYAGGIALAALIGLVATRVEGGPFTTALAALGQRSLTFYLFQSVVFLVLFYPFTLDLGGELGFAEASGIAVAIWAVSILLAEWMRRAGYRGPAEVLLRRLTYRHSSGA</sequence>
<feature type="transmembrane region" description="Helical" evidence="1">
    <location>
        <begin position="227"/>
        <end position="249"/>
    </location>
</feature>
<feature type="transmembrane region" description="Helical" evidence="1">
    <location>
        <begin position="20"/>
        <end position="48"/>
    </location>
</feature>
<comment type="caution">
    <text evidence="3">The sequence shown here is derived from an EMBL/GenBank/DDBJ whole genome shotgun (WGS) entry which is preliminary data.</text>
</comment>
<keyword evidence="1" id="KW-1133">Transmembrane helix</keyword>
<dbReference type="Pfam" id="PF04235">
    <property type="entry name" value="DUF418"/>
    <property type="match status" value="1"/>
</dbReference>
<organism evidence="3 4">
    <name type="scientific">Nonomuraea africana</name>
    <dbReference type="NCBI Taxonomy" id="46171"/>
    <lineage>
        <taxon>Bacteria</taxon>
        <taxon>Bacillati</taxon>
        <taxon>Actinomycetota</taxon>
        <taxon>Actinomycetes</taxon>
        <taxon>Streptosporangiales</taxon>
        <taxon>Streptosporangiaceae</taxon>
        <taxon>Nonomuraea</taxon>
    </lineage>
</organism>
<feature type="transmembrane region" description="Helical" evidence="1">
    <location>
        <begin position="324"/>
        <end position="344"/>
    </location>
</feature>
<keyword evidence="4" id="KW-1185">Reference proteome</keyword>
<dbReference type="InterPro" id="IPR007349">
    <property type="entry name" value="DUF418"/>
</dbReference>
<gene>
    <name evidence="3" type="ORF">H4W81_002804</name>
</gene>
<evidence type="ECO:0000259" key="2">
    <source>
        <dbReference type="Pfam" id="PF04235"/>
    </source>
</evidence>
<evidence type="ECO:0000313" key="4">
    <source>
        <dbReference type="Proteomes" id="UP000661607"/>
    </source>
</evidence>
<proteinExistence type="predicted"/>
<feature type="transmembrane region" description="Helical" evidence="1">
    <location>
        <begin position="98"/>
        <end position="127"/>
    </location>
</feature>
<feature type="transmembrane region" description="Helical" evidence="1">
    <location>
        <begin position="255"/>
        <end position="278"/>
    </location>
</feature>
<dbReference type="Proteomes" id="UP000661607">
    <property type="component" value="Unassembled WGS sequence"/>
</dbReference>
<dbReference type="RefSeq" id="WP_225958614.1">
    <property type="nucleotide sequence ID" value="NZ_BAAASY010000043.1"/>
</dbReference>
<dbReference type="InterPro" id="IPR052529">
    <property type="entry name" value="Bact_Transport_Assoc"/>
</dbReference>
<evidence type="ECO:0000313" key="3">
    <source>
        <dbReference type="EMBL" id="MBE1560025.1"/>
    </source>
</evidence>
<keyword evidence="1" id="KW-0472">Membrane</keyword>
<feature type="transmembrane region" description="Helical" evidence="1">
    <location>
        <begin position="299"/>
        <end position="318"/>
    </location>
</feature>
<feature type="domain" description="DUF418" evidence="2">
    <location>
        <begin position="206"/>
        <end position="366"/>
    </location>
</feature>
<keyword evidence="1" id="KW-0812">Transmembrane</keyword>
<feature type="transmembrane region" description="Helical" evidence="1">
    <location>
        <begin position="134"/>
        <end position="164"/>
    </location>
</feature>
<dbReference type="PANTHER" id="PTHR30590">
    <property type="entry name" value="INNER MEMBRANE PROTEIN"/>
    <property type="match status" value="1"/>
</dbReference>
<accession>A0ABR9KDZ1</accession>
<reference evidence="3 4" key="1">
    <citation type="submission" date="2020-10" db="EMBL/GenBank/DDBJ databases">
        <title>Sequencing the genomes of 1000 actinobacteria strains.</title>
        <authorList>
            <person name="Klenk H.-P."/>
        </authorList>
    </citation>
    <scope>NUCLEOTIDE SEQUENCE [LARGE SCALE GENOMIC DNA]</scope>
    <source>
        <strain evidence="3 4">DSM 43748</strain>
    </source>
</reference>
<feature type="transmembrane region" description="Helical" evidence="1">
    <location>
        <begin position="184"/>
        <end position="206"/>
    </location>
</feature>
<dbReference type="PANTHER" id="PTHR30590:SF2">
    <property type="entry name" value="INNER MEMBRANE PROTEIN"/>
    <property type="match status" value="1"/>
</dbReference>
<evidence type="ECO:0000256" key="1">
    <source>
        <dbReference type="SAM" id="Phobius"/>
    </source>
</evidence>
<dbReference type="EMBL" id="JADBEF010000001">
    <property type="protein sequence ID" value="MBE1560025.1"/>
    <property type="molecule type" value="Genomic_DNA"/>
</dbReference>
<protein>
    <submittedName>
        <fullName evidence="3">Membrane protein YeiB</fullName>
    </submittedName>
</protein>
<name>A0ABR9KDZ1_9ACTN</name>